<evidence type="ECO:0000256" key="4">
    <source>
        <dbReference type="RuleBase" id="RU000411"/>
    </source>
</evidence>
<dbReference type="InterPro" id="IPR042185">
    <property type="entry name" value="Serpin_sf_2"/>
</dbReference>
<dbReference type="RefSeq" id="XP_001362018.3">
    <property type="nucleotide sequence ID" value="XM_001361981.4"/>
</dbReference>
<dbReference type="PANTHER" id="PTHR11461">
    <property type="entry name" value="SERINE PROTEASE INHIBITOR, SERPIN"/>
    <property type="match status" value="1"/>
</dbReference>
<evidence type="ECO:0000313" key="6">
    <source>
        <dbReference type="Proteomes" id="UP000001819"/>
    </source>
</evidence>
<proteinExistence type="inferred from homology"/>
<dbReference type="Gene3D" id="3.30.497.10">
    <property type="entry name" value="Antithrombin, subunit I, domain 2"/>
    <property type="match status" value="1"/>
</dbReference>
<dbReference type="PANTHER" id="PTHR11461:SF211">
    <property type="entry name" value="GH10112P-RELATED"/>
    <property type="match status" value="1"/>
</dbReference>
<dbReference type="InterPro" id="IPR042178">
    <property type="entry name" value="Serpin_sf_1"/>
</dbReference>
<gene>
    <name evidence="7" type="primary">Spn47C</name>
</gene>
<keyword evidence="3 7" id="KW-0722">Serine protease inhibitor</keyword>
<keyword evidence="2 7" id="KW-0646">Protease inhibitor</keyword>
<comment type="similarity">
    <text evidence="1 4">Belongs to the serpin family.</text>
</comment>
<dbReference type="InterPro" id="IPR023796">
    <property type="entry name" value="Serpin_dom"/>
</dbReference>
<dbReference type="PROSITE" id="PS00284">
    <property type="entry name" value="SERPIN"/>
    <property type="match status" value="1"/>
</dbReference>
<reference evidence="6" key="1">
    <citation type="submission" date="2024-06" db="UniProtKB">
        <authorList>
            <consortium name="RefSeq"/>
        </authorList>
    </citation>
    <scope>NUCLEOTIDE SEQUENCE [LARGE SCALE GENOMIC DNA]</scope>
    <source>
        <strain evidence="6">MV2-25</strain>
    </source>
</reference>
<dbReference type="KEGG" id="dpo:4805656"/>
<dbReference type="AlphaFoldDB" id="A0A6I8UWP7"/>
<evidence type="ECO:0000259" key="5">
    <source>
        <dbReference type="SMART" id="SM00093"/>
    </source>
</evidence>
<dbReference type="FunCoup" id="A0A6I8UWP7">
    <property type="interactions" value="9"/>
</dbReference>
<protein>
    <submittedName>
        <fullName evidence="7">Serine protease inhibitor 42Dd</fullName>
    </submittedName>
</protein>
<dbReference type="SMART" id="SM00093">
    <property type="entry name" value="SERPIN"/>
    <property type="match status" value="1"/>
</dbReference>
<dbReference type="SUPFAM" id="SSF56574">
    <property type="entry name" value="Serpins"/>
    <property type="match status" value="1"/>
</dbReference>
<dbReference type="InParanoid" id="A0A6I8UWP7"/>
<sequence length="417" mass="46362">MRRSVIGERRSKSVPLRAPDPNMPGEIVLLLCLIPMAAAGTTAPSLSAGPIVFARNLFRALNEDSPRGNMVVSPAAARSALTLVFMGAGGKSANELRSTLMLGAAGKKDIAKQHAEFWSRECTCSERGAALRLITRLYVSSDLPLRPDFNLKAVEFFNAQADALNYSDADASTRQVNRWLELQTFYTVRNLLTPASFSPESSVLLVNSIYFRAKWAKRFSMDRTGAGDFWINPAQRMELLMMRQVGEFRFADSKKLKASILHLPFEDSDISMMLVVPHAVDGLPELEQKLALLDLNEVATKGLLHEVDVVMPQFKIECDIDLKVPMQKMGISRIFSPGQADLSGLFAKKSPQLISEARQKLYLQVNESGCETDPDTPARAAAFVQNPDRKLFMANRPFVFAIRNNRTVYFVGRFLKP</sequence>
<accession>A0A6I8UWP7</accession>
<dbReference type="InterPro" id="IPR023795">
    <property type="entry name" value="Serpin_CS"/>
</dbReference>
<dbReference type="Proteomes" id="UP000001819">
    <property type="component" value="Chromosome 3"/>
</dbReference>
<evidence type="ECO:0000256" key="1">
    <source>
        <dbReference type="ARBA" id="ARBA00009500"/>
    </source>
</evidence>
<dbReference type="Pfam" id="PF00079">
    <property type="entry name" value="Serpin"/>
    <property type="match status" value="1"/>
</dbReference>
<dbReference type="InterPro" id="IPR036186">
    <property type="entry name" value="Serpin_sf"/>
</dbReference>
<evidence type="ECO:0000313" key="7">
    <source>
        <dbReference type="RefSeq" id="XP_001362018.3"/>
    </source>
</evidence>
<feature type="domain" description="Serpin" evidence="5">
    <location>
        <begin position="55"/>
        <end position="417"/>
    </location>
</feature>
<name>A0A6I8UWP7_DROPS</name>
<dbReference type="CDD" id="cd19954">
    <property type="entry name" value="serpin42Dd-like_insects"/>
    <property type="match status" value="1"/>
</dbReference>
<evidence type="ECO:0000256" key="2">
    <source>
        <dbReference type="ARBA" id="ARBA00022690"/>
    </source>
</evidence>
<dbReference type="GO" id="GO:0005615">
    <property type="term" value="C:extracellular space"/>
    <property type="evidence" value="ECO:0007669"/>
    <property type="project" value="InterPro"/>
</dbReference>
<organism evidence="6 7">
    <name type="scientific">Drosophila pseudoobscura pseudoobscura</name>
    <name type="common">Fruit fly</name>
    <dbReference type="NCBI Taxonomy" id="46245"/>
    <lineage>
        <taxon>Eukaryota</taxon>
        <taxon>Metazoa</taxon>
        <taxon>Ecdysozoa</taxon>
        <taxon>Arthropoda</taxon>
        <taxon>Hexapoda</taxon>
        <taxon>Insecta</taxon>
        <taxon>Pterygota</taxon>
        <taxon>Neoptera</taxon>
        <taxon>Endopterygota</taxon>
        <taxon>Diptera</taxon>
        <taxon>Brachycera</taxon>
        <taxon>Muscomorpha</taxon>
        <taxon>Ephydroidea</taxon>
        <taxon>Drosophilidae</taxon>
        <taxon>Drosophila</taxon>
        <taxon>Sophophora</taxon>
    </lineage>
</organism>
<dbReference type="InterPro" id="IPR000215">
    <property type="entry name" value="Serpin_fam"/>
</dbReference>
<keyword evidence="6" id="KW-1185">Reference proteome</keyword>
<dbReference type="GO" id="GO:0004867">
    <property type="term" value="F:serine-type endopeptidase inhibitor activity"/>
    <property type="evidence" value="ECO:0007669"/>
    <property type="project" value="UniProtKB-KW"/>
</dbReference>
<dbReference type="Gene3D" id="2.30.39.10">
    <property type="entry name" value="Alpha-1-antitrypsin, domain 1"/>
    <property type="match status" value="1"/>
</dbReference>
<reference evidence="7" key="2">
    <citation type="submission" date="2025-08" db="UniProtKB">
        <authorList>
            <consortium name="RefSeq"/>
        </authorList>
    </citation>
    <scope>IDENTIFICATION</scope>
    <source>
        <strain evidence="7">MV-25-SWS-2005</strain>
        <tissue evidence="7">Whole body</tissue>
    </source>
</reference>
<evidence type="ECO:0000256" key="3">
    <source>
        <dbReference type="ARBA" id="ARBA00022900"/>
    </source>
</evidence>